<gene>
    <name evidence="1" type="ORF">QJS10_CPA08g00291</name>
</gene>
<proteinExistence type="predicted"/>
<sequence length="149" mass="16908">MILVPMIEVVRLKTAPVMSEDPVVIMRGARQRRSLGSTVSRNFPFHVTGIRITNQPKKLSSEHRRTSCKNQFMGLESSPTSKLYQNQCRIQERKRNMNQGRRWSRVVANSRWGPRRRVWSMGSCGWSPGTRAVDGGLRVVAGVTEDLGI</sequence>
<reference evidence="1" key="2">
    <citation type="submission" date="2023-06" db="EMBL/GenBank/DDBJ databases">
        <authorList>
            <person name="Ma L."/>
            <person name="Liu K.-W."/>
            <person name="Li Z."/>
            <person name="Hsiao Y.-Y."/>
            <person name="Qi Y."/>
            <person name="Fu T."/>
            <person name="Tang G."/>
            <person name="Zhang D."/>
            <person name="Sun W.-H."/>
            <person name="Liu D.-K."/>
            <person name="Li Y."/>
            <person name="Chen G.-Z."/>
            <person name="Liu X.-D."/>
            <person name="Liao X.-Y."/>
            <person name="Jiang Y.-T."/>
            <person name="Yu X."/>
            <person name="Hao Y."/>
            <person name="Huang J."/>
            <person name="Zhao X.-W."/>
            <person name="Ke S."/>
            <person name="Chen Y.-Y."/>
            <person name="Wu W.-L."/>
            <person name="Hsu J.-L."/>
            <person name="Lin Y.-F."/>
            <person name="Huang M.-D."/>
            <person name="Li C.-Y."/>
            <person name="Huang L."/>
            <person name="Wang Z.-W."/>
            <person name="Zhao X."/>
            <person name="Zhong W.-Y."/>
            <person name="Peng D.-H."/>
            <person name="Ahmad S."/>
            <person name="Lan S."/>
            <person name="Zhang J.-S."/>
            <person name="Tsai W.-C."/>
            <person name="Van De Peer Y."/>
            <person name="Liu Z.-J."/>
        </authorList>
    </citation>
    <scope>NUCLEOTIDE SEQUENCE</scope>
    <source>
        <strain evidence="1">CP</strain>
        <tissue evidence="1">Leaves</tissue>
    </source>
</reference>
<evidence type="ECO:0000313" key="2">
    <source>
        <dbReference type="Proteomes" id="UP001180020"/>
    </source>
</evidence>
<dbReference type="EMBL" id="JAUJYO010000008">
    <property type="protein sequence ID" value="KAK1311324.1"/>
    <property type="molecule type" value="Genomic_DNA"/>
</dbReference>
<organism evidence="1 2">
    <name type="scientific">Acorus calamus</name>
    <name type="common">Sweet flag</name>
    <dbReference type="NCBI Taxonomy" id="4465"/>
    <lineage>
        <taxon>Eukaryota</taxon>
        <taxon>Viridiplantae</taxon>
        <taxon>Streptophyta</taxon>
        <taxon>Embryophyta</taxon>
        <taxon>Tracheophyta</taxon>
        <taxon>Spermatophyta</taxon>
        <taxon>Magnoliopsida</taxon>
        <taxon>Liliopsida</taxon>
        <taxon>Acoraceae</taxon>
        <taxon>Acorus</taxon>
    </lineage>
</organism>
<comment type="caution">
    <text evidence="1">The sequence shown here is derived from an EMBL/GenBank/DDBJ whole genome shotgun (WGS) entry which is preliminary data.</text>
</comment>
<dbReference type="AlphaFoldDB" id="A0AAV9EDQ7"/>
<accession>A0AAV9EDQ7</accession>
<name>A0AAV9EDQ7_ACOCL</name>
<dbReference type="Proteomes" id="UP001180020">
    <property type="component" value="Unassembled WGS sequence"/>
</dbReference>
<evidence type="ECO:0000313" key="1">
    <source>
        <dbReference type="EMBL" id="KAK1311324.1"/>
    </source>
</evidence>
<keyword evidence="2" id="KW-1185">Reference proteome</keyword>
<protein>
    <submittedName>
        <fullName evidence="1">Uncharacterized protein</fullName>
    </submittedName>
</protein>
<reference evidence="1" key="1">
    <citation type="journal article" date="2023" name="Nat. Commun.">
        <title>Diploid and tetraploid genomes of Acorus and the evolution of monocots.</title>
        <authorList>
            <person name="Ma L."/>
            <person name="Liu K.W."/>
            <person name="Li Z."/>
            <person name="Hsiao Y.Y."/>
            <person name="Qi Y."/>
            <person name="Fu T."/>
            <person name="Tang G.D."/>
            <person name="Zhang D."/>
            <person name="Sun W.H."/>
            <person name="Liu D.K."/>
            <person name="Li Y."/>
            <person name="Chen G.Z."/>
            <person name="Liu X.D."/>
            <person name="Liao X.Y."/>
            <person name="Jiang Y.T."/>
            <person name="Yu X."/>
            <person name="Hao Y."/>
            <person name="Huang J."/>
            <person name="Zhao X.W."/>
            <person name="Ke S."/>
            <person name="Chen Y.Y."/>
            <person name="Wu W.L."/>
            <person name="Hsu J.L."/>
            <person name="Lin Y.F."/>
            <person name="Huang M.D."/>
            <person name="Li C.Y."/>
            <person name="Huang L."/>
            <person name="Wang Z.W."/>
            <person name="Zhao X."/>
            <person name="Zhong W.Y."/>
            <person name="Peng D.H."/>
            <person name="Ahmad S."/>
            <person name="Lan S."/>
            <person name="Zhang J.S."/>
            <person name="Tsai W.C."/>
            <person name="Van de Peer Y."/>
            <person name="Liu Z.J."/>
        </authorList>
    </citation>
    <scope>NUCLEOTIDE SEQUENCE</scope>
    <source>
        <strain evidence="1">CP</strain>
    </source>
</reference>